<reference evidence="2" key="1">
    <citation type="submission" date="2013-05" db="EMBL/GenBank/DDBJ databases">
        <title>The Genome sequence of Mucor circinelloides f. circinelloides 1006PhL.</title>
        <authorList>
            <consortium name="The Broad Institute Genomics Platform"/>
            <person name="Cuomo C."/>
            <person name="Earl A."/>
            <person name="Findley K."/>
            <person name="Lee S.C."/>
            <person name="Walker B."/>
            <person name="Young S."/>
            <person name="Zeng Q."/>
            <person name="Gargeya S."/>
            <person name="Fitzgerald M."/>
            <person name="Haas B."/>
            <person name="Abouelleil A."/>
            <person name="Allen A.W."/>
            <person name="Alvarado L."/>
            <person name="Arachchi H.M."/>
            <person name="Berlin A.M."/>
            <person name="Chapman S.B."/>
            <person name="Gainer-Dewar J."/>
            <person name="Goldberg J."/>
            <person name="Griggs A."/>
            <person name="Gujja S."/>
            <person name="Hansen M."/>
            <person name="Howarth C."/>
            <person name="Imamovic A."/>
            <person name="Ireland A."/>
            <person name="Larimer J."/>
            <person name="McCowan C."/>
            <person name="Murphy C."/>
            <person name="Pearson M."/>
            <person name="Poon T.W."/>
            <person name="Priest M."/>
            <person name="Roberts A."/>
            <person name="Saif S."/>
            <person name="Shea T."/>
            <person name="Sisk P."/>
            <person name="Sykes S."/>
            <person name="Wortman J."/>
            <person name="Nusbaum C."/>
            <person name="Birren B."/>
        </authorList>
    </citation>
    <scope>NUCLEOTIDE SEQUENCE [LARGE SCALE GENOMIC DNA]</scope>
    <source>
        <strain evidence="2">1006PhL</strain>
    </source>
</reference>
<sequence>HEQCQDPICSFYYGKSQCKRKRCLKLGKQKYHNRVAYTKRKLSNYKSSVMFVGDKGHDVGSHIKGHQRYGDKWKQELHSRFTPTMIKNEHSSSQACLFCFQKLSHTIVVSSDKI</sequence>
<organism evidence="1 2">
    <name type="scientific">Mucor circinelloides f. circinelloides (strain 1006PhL)</name>
    <name type="common">Mucormycosis agent</name>
    <name type="synonym">Calyptromyces circinelloides</name>
    <dbReference type="NCBI Taxonomy" id="1220926"/>
    <lineage>
        <taxon>Eukaryota</taxon>
        <taxon>Fungi</taxon>
        <taxon>Fungi incertae sedis</taxon>
        <taxon>Mucoromycota</taxon>
        <taxon>Mucoromycotina</taxon>
        <taxon>Mucoromycetes</taxon>
        <taxon>Mucorales</taxon>
        <taxon>Mucorineae</taxon>
        <taxon>Mucoraceae</taxon>
        <taxon>Mucor</taxon>
    </lineage>
</organism>
<dbReference type="OrthoDB" id="2264724at2759"/>
<dbReference type="Proteomes" id="UP000014254">
    <property type="component" value="Unassembled WGS sequence"/>
</dbReference>
<evidence type="ECO:0000313" key="2">
    <source>
        <dbReference type="Proteomes" id="UP000014254"/>
    </source>
</evidence>
<dbReference type="AlphaFoldDB" id="S2JHJ5"/>
<keyword evidence="2" id="KW-1185">Reference proteome</keyword>
<evidence type="ECO:0000313" key="1">
    <source>
        <dbReference type="EMBL" id="EPB89359.1"/>
    </source>
</evidence>
<proteinExistence type="predicted"/>
<protein>
    <submittedName>
        <fullName evidence="1">Uncharacterized protein</fullName>
    </submittedName>
</protein>
<dbReference type="EMBL" id="KE123936">
    <property type="protein sequence ID" value="EPB89359.1"/>
    <property type="molecule type" value="Genomic_DNA"/>
</dbReference>
<gene>
    <name evidence="1" type="ORF">HMPREF1544_03868</name>
</gene>
<feature type="non-terminal residue" evidence="1">
    <location>
        <position position="1"/>
    </location>
</feature>
<feature type="non-terminal residue" evidence="1">
    <location>
        <position position="114"/>
    </location>
</feature>
<name>S2JHJ5_MUCC1</name>
<dbReference type="STRING" id="1220926.S2JHJ5"/>
<dbReference type="InParanoid" id="S2JHJ5"/>
<dbReference type="OMA" id="HERHATT"/>
<dbReference type="VEuPathDB" id="FungiDB:HMPREF1544_03868"/>
<accession>S2JHJ5</accession>